<evidence type="ECO:0000256" key="3">
    <source>
        <dbReference type="ARBA" id="ARBA00022763"/>
    </source>
</evidence>
<dbReference type="InterPro" id="IPR036590">
    <property type="entry name" value="SRAP-like"/>
</dbReference>
<dbReference type="EMBL" id="JAMLDX010000004">
    <property type="protein sequence ID" value="MCP3730340.1"/>
    <property type="molecule type" value="Genomic_DNA"/>
</dbReference>
<dbReference type="Gene3D" id="3.90.1680.10">
    <property type="entry name" value="SOS response associated peptidase-like"/>
    <property type="match status" value="1"/>
</dbReference>
<dbReference type="SUPFAM" id="SSF143081">
    <property type="entry name" value="BB1717-like"/>
    <property type="match status" value="1"/>
</dbReference>
<keyword evidence="6" id="KW-0238">DNA-binding</keyword>
<evidence type="ECO:0000313" key="9">
    <source>
        <dbReference type="EMBL" id="MCP3730340.1"/>
    </source>
</evidence>
<evidence type="ECO:0000256" key="8">
    <source>
        <dbReference type="RuleBase" id="RU364100"/>
    </source>
</evidence>
<protein>
    <recommendedName>
        <fullName evidence="8">Abasic site processing protein</fullName>
        <ecNumber evidence="8">3.4.-.-</ecNumber>
    </recommendedName>
</protein>
<organism evidence="9 10">
    <name type="scientific">Sphingomonas tagetis</name>
    <dbReference type="NCBI Taxonomy" id="2949092"/>
    <lineage>
        <taxon>Bacteria</taxon>
        <taxon>Pseudomonadati</taxon>
        <taxon>Pseudomonadota</taxon>
        <taxon>Alphaproteobacteria</taxon>
        <taxon>Sphingomonadales</taxon>
        <taxon>Sphingomonadaceae</taxon>
        <taxon>Sphingomonas</taxon>
    </lineage>
</organism>
<keyword evidence="10" id="KW-1185">Reference proteome</keyword>
<dbReference type="GO" id="GO:0003697">
    <property type="term" value="F:single-stranded DNA binding"/>
    <property type="evidence" value="ECO:0007669"/>
    <property type="project" value="InterPro"/>
</dbReference>
<dbReference type="EC" id="3.4.-.-" evidence="8"/>
<keyword evidence="7" id="KW-0456">Lyase</keyword>
<reference evidence="9" key="1">
    <citation type="submission" date="2022-05" db="EMBL/GenBank/DDBJ databases">
        <title>Sphingomonas sp. strain MG17 Genome sequencing and assembly.</title>
        <authorList>
            <person name="Kim I."/>
        </authorList>
    </citation>
    <scope>NUCLEOTIDE SEQUENCE</scope>
    <source>
        <strain evidence="9">MG17</strain>
    </source>
</reference>
<dbReference type="RefSeq" id="WP_254292461.1">
    <property type="nucleotide sequence ID" value="NZ_JAMLDX010000004.1"/>
</dbReference>
<dbReference type="GO" id="GO:0106300">
    <property type="term" value="P:protein-DNA covalent cross-linking repair"/>
    <property type="evidence" value="ECO:0007669"/>
    <property type="project" value="InterPro"/>
</dbReference>
<comment type="similarity">
    <text evidence="1 8">Belongs to the SOS response-associated peptidase family.</text>
</comment>
<evidence type="ECO:0000256" key="6">
    <source>
        <dbReference type="ARBA" id="ARBA00023125"/>
    </source>
</evidence>
<gene>
    <name evidence="9" type="ORF">M9978_07850</name>
</gene>
<evidence type="ECO:0000256" key="4">
    <source>
        <dbReference type="ARBA" id="ARBA00022801"/>
    </source>
</evidence>
<comment type="caution">
    <text evidence="9">The sequence shown here is derived from an EMBL/GenBank/DDBJ whole genome shotgun (WGS) entry which is preliminary data.</text>
</comment>
<keyword evidence="2 8" id="KW-0645">Protease</keyword>
<dbReference type="PANTHER" id="PTHR13604:SF0">
    <property type="entry name" value="ABASIC SITE PROCESSING PROTEIN HMCES"/>
    <property type="match status" value="1"/>
</dbReference>
<sequence>MCNDYRLMVDVASIMEDFEDLKIRIETPEGTPNVAAREDVKITDVAPIVRGVEGRRGVGELVNRRWSWPSPTGKPVYNYRSEGREFRSHRCLILADGFYEFTDPADPRQKRLDKWLFTMKDHDWFAIAGIWRAHDKVGEAFTMLTADAGPDVAPYHRRQIIPLARDRWADWLDGDVPAADVLQIMSQVSLIPTQVDGAAPSDRQPALL</sequence>
<dbReference type="GO" id="GO:0016829">
    <property type="term" value="F:lyase activity"/>
    <property type="evidence" value="ECO:0007669"/>
    <property type="project" value="UniProtKB-KW"/>
</dbReference>
<evidence type="ECO:0000256" key="7">
    <source>
        <dbReference type="ARBA" id="ARBA00023239"/>
    </source>
</evidence>
<keyword evidence="3" id="KW-0227">DNA damage</keyword>
<keyword evidence="4 8" id="KW-0378">Hydrolase</keyword>
<name>A0A9X2HPV2_9SPHN</name>
<dbReference type="GO" id="GO:0008233">
    <property type="term" value="F:peptidase activity"/>
    <property type="evidence" value="ECO:0007669"/>
    <property type="project" value="UniProtKB-KW"/>
</dbReference>
<evidence type="ECO:0000256" key="2">
    <source>
        <dbReference type="ARBA" id="ARBA00022670"/>
    </source>
</evidence>
<dbReference type="InterPro" id="IPR003738">
    <property type="entry name" value="SRAP"/>
</dbReference>
<keyword evidence="5" id="KW-0190">Covalent protein-DNA linkage</keyword>
<dbReference type="Pfam" id="PF02586">
    <property type="entry name" value="SRAP"/>
    <property type="match status" value="1"/>
</dbReference>
<dbReference type="PANTHER" id="PTHR13604">
    <property type="entry name" value="DC12-RELATED"/>
    <property type="match status" value="1"/>
</dbReference>
<dbReference type="Proteomes" id="UP001139451">
    <property type="component" value="Unassembled WGS sequence"/>
</dbReference>
<dbReference type="AlphaFoldDB" id="A0A9X2HPV2"/>
<evidence type="ECO:0000313" key="10">
    <source>
        <dbReference type="Proteomes" id="UP001139451"/>
    </source>
</evidence>
<accession>A0A9X2HPV2</accession>
<dbReference type="GO" id="GO:0006508">
    <property type="term" value="P:proteolysis"/>
    <property type="evidence" value="ECO:0007669"/>
    <property type="project" value="UniProtKB-KW"/>
</dbReference>
<proteinExistence type="inferred from homology"/>
<evidence type="ECO:0000256" key="1">
    <source>
        <dbReference type="ARBA" id="ARBA00008136"/>
    </source>
</evidence>
<evidence type="ECO:0000256" key="5">
    <source>
        <dbReference type="ARBA" id="ARBA00023124"/>
    </source>
</evidence>